<protein>
    <recommendedName>
        <fullName evidence="2">TonB-dependent receptor-like beta-barrel domain-containing protein</fullName>
    </recommendedName>
</protein>
<organism evidence="1">
    <name type="scientific">marine metagenome</name>
    <dbReference type="NCBI Taxonomy" id="408172"/>
    <lineage>
        <taxon>unclassified sequences</taxon>
        <taxon>metagenomes</taxon>
        <taxon>ecological metagenomes</taxon>
    </lineage>
</organism>
<evidence type="ECO:0000313" key="1">
    <source>
        <dbReference type="EMBL" id="SVD48878.1"/>
    </source>
</evidence>
<feature type="non-terminal residue" evidence="1">
    <location>
        <position position="283"/>
    </location>
</feature>
<evidence type="ECO:0008006" key="2">
    <source>
        <dbReference type="Google" id="ProtNLM"/>
    </source>
</evidence>
<name>A0A382VSJ9_9ZZZZ</name>
<dbReference type="AlphaFoldDB" id="A0A382VSJ9"/>
<reference evidence="1" key="1">
    <citation type="submission" date="2018-05" db="EMBL/GenBank/DDBJ databases">
        <authorList>
            <person name="Lanie J.A."/>
            <person name="Ng W.-L."/>
            <person name="Kazmierczak K.M."/>
            <person name="Andrzejewski T.M."/>
            <person name="Davidsen T.M."/>
            <person name="Wayne K.J."/>
            <person name="Tettelin H."/>
            <person name="Glass J.I."/>
            <person name="Rusch D."/>
            <person name="Podicherti R."/>
            <person name="Tsui H.-C.T."/>
            <person name="Winkler M.E."/>
        </authorList>
    </citation>
    <scope>NUCLEOTIDE SEQUENCE</scope>
</reference>
<sequence length="283" mass="32792">NAEFITTDDLEKIQARQNVNQKRISLSGKLDFKPSKNTYLSVGGNYYYNKGHAYTRVYSLMNWNNNRQDISNTSRIFGKLTQKFGAQEADDEESASNIKNAFITIQGDYTRNKYTYQDDSHGDNIFDYGYIGKYNTYKRNIYSLDDDIGIYDTTRGQYFNGRIHSGWTDTLYTFVAGDKNPDAAIYTDKYYQMFLDYGMSSYISGYGMDGEIRTPLDLQGVGLRNGERSQSIYSLWYPFGREYNYYGYARNEQTTFKASGSADIKDHEFSFGMEFEQRSDASW</sequence>
<feature type="non-terminal residue" evidence="1">
    <location>
        <position position="1"/>
    </location>
</feature>
<accession>A0A382VSJ9</accession>
<gene>
    <name evidence="1" type="ORF">METZ01_LOCUS401732</name>
</gene>
<proteinExistence type="predicted"/>
<dbReference type="EMBL" id="UINC01153908">
    <property type="protein sequence ID" value="SVD48878.1"/>
    <property type="molecule type" value="Genomic_DNA"/>
</dbReference>